<gene>
    <name evidence="6" type="ORF">QQX98_008925</name>
</gene>
<dbReference type="CDD" id="cd00024">
    <property type="entry name" value="CD_CSD"/>
    <property type="match status" value="1"/>
</dbReference>
<name>A0ABR1GTX3_9HYPO</name>
<feature type="compositionally biased region" description="Polar residues" evidence="4">
    <location>
        <begin position="159"/>
        <end position="169"/>
    </location>
</feature>
<reference evidence="6 7" key="1">
    <citation type="journal article" date="2025" name="Microbiol. Resour. Announc.">
        <title>Draft genome sequences for Neonectria magnoliae and Neonectria punicea, canker pathogens of Liriodendron tulipifera and Acer saccharum in West Virginia.</title>
        <authorList>
            <person name="Petronek H.M."/>
            <person name="Kasson M.T."/>
            <person name="Metheny A.M."/>
            <person name="Stauder C.M."/>
            <person name="Lovett B."/>
            <person name="Lynch S.C."/>
            <person name="Garnas J.R."/>
            <person name="Kasson L.R."/>
            <person name="Stajich J.E."/>
        </authorList>
    </citation>
    <scope>NUCLEOTIDE SEQUENCE [LARGE SCALE GENOMIC DNA]</scope>
    <source>
        <strain evidence="6 7">NRRL 64653</strain>
    </source>
</reference>
<feature type="compositionally biased region" description="Acidic residues" evidence="4">
    <location>
        <begin position="47"/>
        <end position="61"/>
    </location>
</feature>
<dbReference type="InterPro" id="IPR051219">
    <property type="entry name" value="Heterochromatin_chromo-domain"/>
</dbReference>
<dbReference type="PROSITE" id="PS50013">
    <property type="entry name" value="CHROMO_2"/>
    <property type="match status" value="1"/>
</dbReference>
<comment type="subcellular location">
    <subcellularLocation>
        <location evidence="1">Nucleus</location>
    </subcellularLocation>
</comment>
<feature type="region of interest" description="Disordered" evidence="4">
    <location>
        <begin position="1"/>
        <end position="61"/>
    </location>
</feature>
<accession>A0ABR1GTX3</accession>
<keyword evidence="3" id="KW-0539">Nucleus</keyword>
<dbReference type="InterPro" id="IPR016197">
    <property type="entry name" value="Chromo-like_dom_sf"/>
</dbReference>
<evidence type="ECO:0000256" key="3">
    <source>
        <dbReference type="ARBA" id="ARBA00023242"/>
    </source>
</evidence>
<protein>
    <recommendedName>
        <fullName evidence="5">Chromo domain-containing protein</fullName>
    </recommendedName>
</protein>
<feature type="compositionally biased region" description="Acidic residues" evidence="4">
    <location>
        <begin position="1"/>
        <end position="12"/>
    </location>
</feature>
<dbReference type="Pfam" id="PF00385">
    <property type="entry name" value="Chromo"/>
    <property type="match status" value="1"/>
</dbReference>
<evidence type="ECO:0000256" key="4">
    <source>
        <dbReference type="SAM" id="MobiDB-lite"/>
    </source>
</evidence>
<dbReference type="Gene3D" id="2.40.50.40">
    <property type="match status" value="2"/>
</dbReference>
<evidence type="ECO:0000259" key="5">
    <source>
        <dbReference type="PROSITE" id="PS50013"/>
    </source>
</evidence>
<dbReference type="SUPFAM" id="SSF54160">
    <property type="entry name" value="Chromo domain-like"/>
    <property type="match status" value="2"/>
</dbReference>
<dbReference type="Proteomes" id="UP001498476">
    <property type="component" value="Unassembled WGS sequence"/>
</dbReference>
<evidence type="ECO:0000256" key="2">
    <source>
        <dbReference type="ARBA" id="ARBA00011353"/>
    </source>
</evidence>
<evidence type="ECO:0000313" key="7">
    <source>
        <dbReference type="Proteomes" id="UP001498476"/>
    </source>
</evidence>
<dbReference type="SMART" id="SM00300">
    <property type="entry name" value="ChSh"/>
    <property type="match status" value="1"/>
</dbReference>
<dbReference type="InterPro" id="IPR008251">
    <property type="entry name" value="Chromo_shadow_dom"/>
</dbReference>
<dbReference type="EMBL" id="JAZAVJ010000169">
    <property type="protein sequence ID" value="KAK7408921.1"/>
    <property type="molecule type" value="Genomic_DNA"/>
</dbReference>
<dbReference type="InterPro" id="IPR023779">
    <property type="entry name" value="Chromodomain_CS"/>
</dbReference>
<keyword evidence="7" id="KW-1185">Reference proteome</keyword>
<comment type="subunit">
    <text evidence="2">Component of the NuA4 histone acetyltransferase complex.</text>
</comment>
<organism evidence="6 7">
    <name type="scientific">Neonectria punicea</name>
    <dbReference type="NCBI Taxonomy" id="979145"/>
    <lineage>
        <taxon>Eukaryota</taxon>
        <taxon>Fungi</taxon>
        <taxon>Dikarya</taxon>
        <taxon>Ascomycota</taxon>
        <taxon>Pezizomycotina</taxon>
        <taxon>Sordariomycetes</taxon>
        <taxon>Hypocreomycetidae</taxon>
        <taxon>Hypocreales</taxon>
        <taxon>Nectriaceae</taxon>
        <taxon>Neonectria</taxon>
    </lineage>
</organism>
<feature type="domain" description="Chromo" evidence="5">
    <location>
        <begin position="64"/>
        <end position="116"/>
    </location>
</feature>
<evidence type="ECO:0000313" key="6">
    <source>
        <dbReference type="EMBL" id="KAK7408921.1"/>
    </source>
</evidence>
<dbReference type="PROSITE" id="PS00598">
    <property type="entry name" value="CHROMO_1"/>
    <property type="match status" value="1"/>
</dbReference>
<dbReference type="Pfam" id="PF01393">
    <property type="entry name" value="Chromo_shadow"/>
    <property type="match status" value="1"/>
</dbReference>
<proteinExistence type="predicted"/>
<comment type="caution">
    <text evidence="6">The sequence shown here is derived from an EMBL/GenBank/DDBJ whole genome shotgun (WGS) entry which is preliminary data.</text>
</comment>
<sequence>MPPALSDDDSSEAGEFTIPTRSTRKSASSDAVSNANKDDVAATNGDSADEGDEDDEDDLEDDVFVVEAIKDHTIDEDGTLKFQVKWEGYDSKGDLTWEPEQNLVDTAEDILNAYYEGIGGREDIFQKTEKASKSKKRRRAANGTPSTTKRSRRNGAHPSETTPPVTTKKWSPPAGSWEDEIETIDACEDEGSGKLIVYLIWKNGQKTKHDTAVIYKKCPQKMLYFYERHVKIIRDENKALADEAEF</sequence>
<dbReference type="InterPro" id="IPR023780">
    <property type="entry name" value="Chromo_domain"/>
</dbReference>
<dbReference type="InterPro" id="IPR000953">
    <property type="entry name" value="Chromo/chromo_shadow_dom"/>
</dbReference>
<dbReference type="PANTHER" id="PTHR22812">
    <property type="entry name" value="CHROMOBOX PROTEIN"/>
    <property type="match status" value="1"/>
</dbReference>
<dbReference type="CDD" id="cd18657">
    <property type="entry name" value="CSD_Swi6"/>
    <property type="match status" value="1"/>
</dbReference>
<dbReference type="SMART" id="SM00298">
    <property type="entry name" value="CHROMO"/>
    <property type="match status" value="1"/>
</dbReference>
<evidence type="ECO:0000256" key="1">
    <source>
        <dbReference type="ARBA" id="ARBA00004123"/>
    </source>
</evidence>
<feature type="compositionally biased region" description="Polar residues" evidence="4">
    <location>
        <begin position="19"/>
        <end position="35"/>
    </location>
</feature>
<feature type="region of interest" description="Disordered" evidence="4">
    <location>
        <begin position="128"/>
        <end position="176"/>
    </location>
</feature>